<dbReference type="OrthoDB" id="46738at2759"/>
<comment type="caution">
    <text evidence="4">The sequence shown here is derived from an EMBL/GenBank/DDBJ whole genome shotgun (WGS) entry which is preliminary data.</text>
</comment>
<dbReference type="GO" id="GO:0051015">
    <property type="term" value="F:actin filament binding"/>
    <property type="evidence" value="ECO:0007669"/>
    <property type="project" value="TreeGrafter"/>
</dbReference>
<evidence type="ECO:0000256" key="2">
    <source>
        <dbReference type="ARBA" id="ARBA00023043"/>
    </source>
</evidence>
<keyword evidence="2" id="KW-0040">ANK repeat</keyword>
<evidence type="ECO:0000313" key="5">
    <source>
        <dbReference type="Proteomes" id="UP001153069"/>
    </source>
</evidence>
<sequence>MLLRTIVEALQERQRQRRAKKSRRRSAKEQNNGTTNTTASMPLTYALARSWAWPALKFRCETHPHEVSELSVDARGETILHWACLGKPPVDTIQAILAVCPELARVRNNVGHLPLHVAISYRSSVDVVRALLQVFPESAGLPNGAGSYPLHLLCDYGSCVNSLRAVLETPEAVATVTKRIQETRPSGGISNNKHRHTTPLNLLNARMDYPQFQRAIVAMREARKQQQVIKEELQQRRQQKQREMAAGAAVASDIEQSEADPEANSGGNSNADPMVAWLQQHEQTIASFQSNDYWQKASLLAVAEYTQEPLSPEGQTYIVHACAGMPSCPKFLLEFALLMHADDLLDKKDSQGRLPLHVAAANHANALGLDLLHNKENERHREASQRTLATVLSSCPQAAKVADSNGDLPLALALQLIQLNGSDSASAWSSGLQELLDANLEVLEVLDLNERLFPYVWANRVKNVDSLFQSIRQHPNLLQNRIQAGR</sequence>
<dbReference type="Proteomes" id="UP001153069">
    <property type="component" value="Unassembled WGS sequence"/>
</dbReference>
<dbReference type="GO" id="GO:0051017">
    <property type="term" value="P:actin filament bundle assembly"/>
    <property type="evidence" value="ECO:0007669"/>
    <property type="project" value="TreeGrafter"/>
</dbReference>
<dbReference type="GO" id="GO:0005737">
    <property type="term" value="C:cytoplasm"/>
    <property type="evidence" value="ECO:0007669"/>
    <property type="project" value="TreeGrafter"/>
</dbReference>
<evidence type="ECO:0000256" key="3">
    <source>
        <dbReference type="SAM" id="MobiDB-lite"/>
    </source>
</evidence>
<dbReference type="EMBL" id="CAICTM010000407">
    <property type="protein sequence ID" value="CAB9509874.1"/>
    <property type="molecule type" value="Genomic_DNA"/>
</dbReference>
<feature type="compositionally biased region" description="Basic residues" evidence="3">
    <location>
        <begin position="15"/>
        <end position="26"/>
    </location>
</feature>
<dbReference type="SUPFAM" id="SSF48403">
    <property type="entry name" value="Ankyrin repeat"/>
    <property type="match status" value="1"/>
</dbReference>
<protein>
    <submittedName>
        <fullName evidence="4">Uncharacterized protein</fullName>
    </submittedName>
</protein>
<evidence type="ECO:0000256" key="1">
    <source>
        <dbReference type="ARBA" id="ARBA00022737"/>
    </source>
</evidence>
<dbReference type="PANTHER" id="PTHR24153:SF8">
    <property type="entry name" value="FORKED, ISOFORM F"/>
    <property type="match status" value="1"/>
</dbReference>
<name>A0A9N8DWP3_9STRA</name>
<dbReference type="InterPro" id="IPR036770">
    <property type="entry name" value="Ankyrin_rpt-contain_sf"/>
</dbReference>
<accession>A0A9N8DWP3</accession>
<dbReference type="InterPro" id="IPR052420">
    <property type="entry name" value="Espin/Espin-like"/>
</dbReference>
<keyword evidence="1" id="KW-0677">Repeat</keyword>
<feature type="region of interest" description="Disordered" evidence="3">
    <location>
        <begin position="229"/>
        <end position="272"/>
    </location>
</feature>
<dbReference type="PANTHER" id="PTHR24153">
    <property type="entry name" value="ESPIN"/>
    <property type="match status" value="1"/>
</dbReference>
<evidence type="ECO:0000313" key="4">
    <source>
        <dbReference type="EMBL" id="CAB9509874.1"/>
    </source>
</evidence>
<organism evidence="4 5">
    <name type="scientific">Seminavis robusta</name>
    <dbReference type="NCBI Taxonomy" id="568900"/>
    <lineage>
        <taxon>Eukaryota</taxon>
        <taxon>Sar</taxon>
        <taxon>Stramenopiles</taxon>
        <taxon>Ochrophyta</taxon>
        <taxon>Bacillariophyta</taxon>
        <taxon>Bacillariophyceae</taxon>
        <taxon>Bacillariophycidae</taxon>
        <taxon>Naviculales</taxon>
        <taxon>Naviculaceae</taxon>
        <taxon>Seminavis</taxon>
    </lineage>
</organism>
<dbReference type="Gene3D" id="1.25.40.20">
    <property type="entry name" value="Ankyrin repeat-containing domain"/>
    <property type="match status" value="1"/>
</dbReference>
<reference evidence="4" key="1">
    <citation type="submission" date="2020-06" db="EMBL/GenBank/DDBJ databases">
        <authorList>
            <consortium name="Plant Systems Biology data submission"/>
        </authorList>
    </citation>
    <scope>NUCLEOTIDE SEQUENCE</scope>
    <source>
        <strain evidence="4">D6</strain>
    </source>
</reference>
<feature type="region of interest" description="Disordered" evidence="3">
    <location>
        <begin position="13"/>
        <end position="39"/>
    </location>
</feature>
<gene>
    <name evidence="4" type="ORF">SEMRO_408_G137020.1</name>
</gene>
<dbReference type="AlphaFoldDB" id="A0A9N8DWP3"/>
<keyword evidence="5" id="KW-1185">Reference proteome</keyword>
<feature type="compositionally biased region" description="Basic and acidic residues" evidence="3">
    <location>
        <begin position="229"/>
        <end position="243"/>
    </location>
</feature>
<proteinExistence type="predicted"/>